<dbReference type="OrthoDB" id="121932at2759"/>
<protein>
    <recommendedName>
        <fullName evidence="9">Sister chromatid cohesion protein Ctf8</fullName>
    </recommendedName>
</protein>
<keyword evidence="5" id="KW-0131">Cell cycle</keyword>
<dbReference type="STRING" id="1745343.A0A2J6Q826"/>
<organism evidence="7 8">
    <name type="scientific">Hyaloscypha hepaticicola</name>
    <dbReference type="NCBI Taxonomy" id="2082293"/>
    <lineage>
        <taxon>Eukaryota</taxon>
        <taxon>Fungi</taxon>
        <taxon>Dikarya</taxon>
        <taxon>Ascomycota</taxon>
        <taxon>Pezizomycotina</taxon>
        <taxon>Leotiomycetes</taxon>
        <taxon>Helotiales</taxon>
        <taxon>Hyaloscyphaceae</taxon>
        <taxon>Hyaloscypha</taxon>
    </lineage>
</organism>
<name>A0A2J6Q826_9HELO</name>
<dbReference type="Pfam" id="PF09696">
    <property type="entry name" value="Ctf8"/>
    <property type="match status" value="1"/>
</dbReference>
<evidence type="ECO:0000313" key="7">
    <source>
        <dbReference type="EMBL" id="PMD22436.1"/>
    </source>
</evidence>
<evidence type="ECO:0000256" key="2">
    <source>
        <dbReference type="ARBA" id="ARBA00022705"/>
    </source>
</evidence>
<keyword evidence="8" id="KW-1185">Reference proteome</keyword>
<dbReference type="GO" id="GO:0031390">
    <property type="term" value="C:Ctf18 RFC-like complex"/>
    <property type="evidence" value="ECO:0007669"/>
    <property type="project" value="InterPro"/>
</dbReference>
<gene>
    <name evidence="7" type="ORF">NA56DRAFT_529711</name>
</gene>
<proteinExistence type="inferred from homology"/>
<keyword evidence="4" id="KW-0539">Nucleus</keyword>
<keyword evidence="2" id="KW-0235">DNA replication</keyword>
<dbReference type="AlphaFoldDB" id="A0A2J6Q826"/>
<evidence type="ECO:0000256" key="5">
    <source>
        <dbReference type="ARBA" id="ARBA00023306"/>
    </source>
</evidence>
<dbReference type="Proteomes" id="UP000235672">
    <property type="component" value="Unassembled WGS sequence"/>
</dbReference>
<dbReference type="EMBL" id="KZ613477">
    <property type="protein sequence ID" value="PMD22436.1"/>
    <property type="molecule type" value="Genomic_DNA"/>
</dbReference>
<evidence type="ECO:0000256" key="4">
    <source>
        <dbReference type="ARBA" id="ARBA00023242"/>
    </source>
</evidence>
<accession>A0A2J6Q826</accession>
<evidence type="ECO:0008006" key="9">
    <source>
        <dbReference type="Google" id="ProtNLM"/>
    </source>
</evidence>
<reference evidence="7 8" key="1">
    <citation type="submission" date="2016-05" db="EMBL/GenBank/DDBJ databases">
        <title>A degradative enzymes factory behind the ericoid mycorrhizal symbiosis.</title>
        <authorList>
            <consortium name="DOE Joint Genome Institute"/>
            <person name="Martino E."/>
            <person name="Morin E."/>
            <person name="Grelet G."/>
            <person name="Kuo A."/>
            <person name="Kohler A."/>
            <person name="Daghino S."/>
            <person name="Barry K."/>
            <person name="Choi C."/>
            <person name="Cichocki N."/>
            <person name="Clum A."/>
            <person name="Copeland A."/>
            <person name="Hainaut M."/>
            <person name="Haridas S."/>
            <person name="Labutti K."/>
            <person name="Lindquist E."/>
            <person name="Lipzen A."/>
            <person name="Khouja H.-R."/>
            <person name="Murat C."/>
            <person name="Ohm R."/>
            <person name="Olson A."/>
            <person name="Spatafora J."/>
            <person name="Veneault-Fourrey C."/>
            <person name="Henrissat B."/>
            <person name="Grigoriev I."/>
            <person name="Martin F."/>
            <person name="Perotto S."/>
        </authorList>
    </citation>
    <scope>NUCLEOTIDE SEQUENCE [LARGE SCALE GENOMIC DNA]</scope>
    <source>
        <strain evidence="7 8">UAMH 7357</strain>
    </source>
</reference>
<sequence>NPLPHVIQTKAGLALLEIQGTLNLPDHGDEDAFNSTSGEAGDGKFMETPIGRLVFPDYEGDEGDKWMKRVYLYVGKHQRLTGEVKKLPKAIAVIRKRNSEGGGQNVGAAEGEKGATEELEVVEIVKYKILFSIRPEPVGT</sequence>
<comment type="similarity">
    <text evidence="6">Belongs to the CTF8 family.</text>
</comment>
<dbReference type="PANTHER" id="PTHR28605:SF1">
    <property type="entry name" value="CHROMOSOME TRANSMISSION FIDELITY FACTOR 8"/>
    <property type="match status" value="1"/>
</dbReference>
<dbReference type="GO" id="GO:0003677">
    <property type="term" value="F:DNA binding"/>
    <property type="evidence" value="ECO:0007669"/>
    <property type="project" value="UniProtKB-KW"/>
</dbReference>
<evidence type="ECO:0000256" key="3">
    <source>
        <dbReference type="ARBA" id="ARBA00023125"/>
    </source>
</evidence>
<evidence type="ECO:0000313" key="8">
    <source>
        <dbReference type="Proteomes" id="UP000235672"/>
    </source>
</evidence>
<dbReference type="InterPro" id="IPR018607">
    <property type="entry name" value="Ctf8"/>
</dbReference>
<feature type="non-terminal residue" evidence="7">
    <location>
        <position position="140"/>
    </location>
</feature>
<dbReference type="PANTHER" id="PTHR28605">
    <property type="entry name" value="CTF8, CHROMOSOME TRANSMISSION FIDELITY FACTOR 8 HOMOLOG (S. CEREVISIAE)"/>
    <property type="match status" value="1"/>
</dbReference>
<dbReference type="GO" id="GO:0006260">
    <property type="term" value="P:DNA replication"/>
    <property type="evidence" value="ECO:0007669"/>
    <property type="project" value="UniProtKB-KW"/>
</dbReference>
<dbReference type="GO" id="GO:0007064">
    <property type="term" value="P:mitotic sister chromatid cohesion"/>
    <property type="evidence" value="ECO:0007669"/>
    <property type="project" value="InterPro"/>
</dbReference>
<feature type="non-terminal residue" evidence="7">
    <location>
        <position position="1"/>
    </location>
</feature>
<evidence type="ECO:0000256" key="6">
    <source>
        <dbReference type="ARBA" id="ARBA00038447"/>
    </source>
</evidence>
<keyword evidence="3" id="KW-0238">DNA-binding</keyword>
<evidence type="ECO:0000256" key="1">
    <source>
        <dbReference type="ARBA" id="ARBA00004123"/>
    </source>
</evidence>
<comment type="subcellular location">
    <subcellularLocation>
        <location evidence="1">Nucleus</location>
    </subcellularLocation>
</comment>